<dbReference type="RefSeq" id="WP_012617986.1">
    <property type="nucleotide sequence ID" value="NC_011832.1"/>
</dbReference>
<protein>
    <recommendedName>
        <fullName evidence="3">DUF91 domain-containing protein</fullName>
    </recommendedName>
</protein>
<organism evidence="1 2">
    <name type="scientific">Methanosphaerula palustris (strain ATCC BAA-1556 / DSM 19958 / E1-9c)</name>
    <dbReference type="NCBI Taxonomy" id="521011"/>
    <lineage>
        <taxon>Archaea</taxon>
        <taxon>Methanobacteriati</taxon>
        <taxon>Methanobacteriota</taxon>
        <taxon>Stenosarchaea group</taxon>
        <taxon>Methanomicrobia</taxon>
        <taxon>Methanomicrobiales</taxon>
        <taxon>Methanoregulaceae</taxon>
        <taxon>Methanosphaerula</taxon>
    </lineage>
</organism>
<dbReference type="AlphaFoldDB" id="B8GHR2"/>
<dbReference type="EMBL" id="CP001338">
    <property type="protein sequence ID" value="ACL16667.1"/>
    <property type="molecule type" value="Genomic_DNA"/>
</dbReference>
<sequence length="378" mass="42999">MSRPIFVLNDQGSLVPIFEREYESEDIFQQMLAKFPELLLTGDDRTPYSGLLLLTREQEVPIETGGSRVYSLDHLFVDQNGVPTLVEVKRRSDTRNRREIVAQMLDYASNGLACWNVEDLRRNFERTCREIEKEPAGVLAEFLGDGGDAEGFWMQIEENIRDERIRMVFVADEISVELRRIVAFLNRQMRSSEMLAIEVRQFVGEGVQAFVPDVIVRPAASMGGRSSSADTMRQAWTEDRFMTVLDERAGAEAVGVARSILDWGVGHATRFWWGEGKKDGSFGPVFCWKGTDYYPVFVWSTGVGKIQFQWLKLRPPFDSIERRRELLNRLNEIPGIALPEDALGGRPSFPLKALVPAKARKSFLAVLDWVVDEVKKEA</sequence>
<dbReference type="Proteomes" id="UP000002457">
    <property type="component" value="Chromosome"/>
</dbReference>
<proteinExistence type="predicted"/>
<name>B8GHR2_METPE</name>
<evidence type="ECO:0008006" key="3">
    <source>
        <dbReference type="Google" id="ProtNLM"/>
    </source>
</evidence>
<gene>
    <name evidence="1" type="ordered locus">Mpal_1334</name>
</gene>
<evidence type="ECO:0000313" key="1">
    <source>
        <dbReference type="EMBL" id="ACL16667.1"/>
    </source>
</evidence>
<reference evidence="1 2" key="1">
    <citation type="journal article" date="2015" name="Genome Announc.">
        <title>Complete Genome Sequence of Methanosphaerula palustris E1-9CT, a Hydrogenotrophic Methanogen Isolated from a Minerotrophic Fen Peatland.</title>
        <authorList>
            <person name="Cadillo-Quiroz H."/>
            <person name="Browne P."/>
            <person name="Kyrpides N."/>
            <person name="Woyke T."/>
            <person name="Goodwin L."/>
            <person name="Detter C."/>
            <person name="Yavitt J.B."/>
            <person name="Zinder S.H."/>
        </authorList>
    </citation>
    <scope>NUCLEOTIDE SEQUENCE [LARGE SCALE GENOMIC DNA]</scope>
    <source>
        <strain evidence="2">ATCC BAA-1556 / DSM 19958 / E1-9c</strain>
    </source>
</reference>
<dbReference type="KEGG" id="mpl:Mpal_1334"/>
<keyword evidence="2" id="KW-1185">Reference proteome</keyword>
<accession>B8GHR2</accession>
<dbReference type="OrthoDB" id="104605at2157"/>
<dbReference type="GeneID" id="7271195"/>
<dbReference type="HOGENOM" id="CLU_057493_1_0_2"/>
<dbReference type="eggNOG" id="arCOG07683">
    <property type="taxonomic scope" value="Archaea"/>
</dbReference>
<dbReference type="InterPro" id="IPR011856">
    <property type="entry name" value="tRNA_endonuc-like_dom_sf"/>
</dbReference>
<dbReference type="Gene3D" id="3.40.1350.10">
    <property type="match status" value="1"/>
</dbReference>
<evidence type="ECO:0000313" key="2">
    <source>
        <dbReference type="Proteomes" id="UP000002457"/>
    </source>
</evidence>
<dbReference type="GO" id="GO:0003676">
    <property type="term" value="F:nucleic acid binding"/>
    <property type="evidence" value="ECO:0007669"/>
    <property type="project" value="InterPro"/>
</dbReference>
<dbReference type="STRING" id="521011.Mpal_1334"/>